<gene>
    <name evidence="1" type="ORF">ADU70_1937</name>
</gene>
<proteinExistence type="predicted"/>
<dbReference type="AlphaFoldDB" id="A0AAC9B2U5"/>
<name>A0AAC9B2U5_9LACO</name>
<sequence>MAKLNSQKNCFFEKSKGNPNNFTSPSGVNYASIRKGKKNHSGVIGVSYDQQQQVWFARLMFRGKYVLLKSFVKFDDAVEAREEAEREYFHK</sequence>
<evidence type="ECO:0000313" key="2">
    <source>
        <dbReference type="Proteomes" id="UP000076405"/>
    </source>
</evidence>
<protein>
    <recommendedName>
        <fullName evidence="3">AP2/ERF domain-containing protein</fullName>
    </recommendedName>
</protein>
<reference evidence="1 2" key="1">
    <citation type="journal article" date="2016" name="PLoS ONE">
        <title>The Identification of Novel Diagnostic Marker Genes for the Detection of Beer Spoiling Pediococcus damnosus Strains Using the BlAst Diagnostic Gene findEr.</title>
        <authorList>
            <person name="Behr J."/>
            <person name="Geissler A.J."/>
            <person name="Schmid J."/>
            <person name="Zehe A."/>
            <person name="Vogel R.F."/>
        </authorList>
    </citation>
    <scope>NUCLEOTIDE SEQUENCE [LARGE SCALE GENOMIC DNA]</scope>
    <source>
        <strain evidence="1 2">TMW 2.1533</strain>
    </source>
</reference>
<accession>A0AAC9B2U5</accession>
<dbReference type="EMBL" id="CP012275">
    <property type="protein sequence ID" value="AMV63403.1"/>
    <property type="molecule type" value="Genomic_DNA"/>
</dbReference>
<dbReference type="Proteomes" id="UP000076405">
    <property type="component" value="Chromosome"/>
</dbReference>
<organism evidence="1 2">
    <name type="scientific">Pediococcus damnosus</name>
    <dbReference type="NCBI Taxonomy" id="51663"/>
    <lineage>
        <taxon>Bacteria</taxon>
        <taxon>Bacillati</taxon>
        <taxon>Bacillota</taxon>
        <taxon>Bacilli</taxon>
        <taxon>Lactobacillales</taxon>
        <taxon>Lactobacillaceae</taxon>
        <taxon>Pediococcus</taxon>
    </lineage>
</organism>
<evidence type="ECO:0000313" key="1">
    <source>
        <dbReference type="EMBL" id="AMV63403.1"/>
    </source>
</evidence>
<evidence type="ECO:0008006" key="3">
    <source>
        <dbReference type="Google" id="ProtNLM"/>
    </source>
</evidence>